<name>A0ACC0D4L3_9PEZI</name>
<accession>A0ACC0D4L3</accession>
<reference evidence="1 2" key="1">
    <citation type="journal article" date="2022" name="New Phytol.">
        <title>Ecological generalism drives hyperdiversity of secondary metabolite gene clusters in xylarialean endophytes.</title>
        <authorList>
            <person name="Franco M.E.E."/>
            <person name="Wisecaver J.H."/>
            <person name="Arnold A.E."/>
            <person name="Ju Y.M."/>
            <person name="Slot J.C."/>
            <person name="Ahrendt S."/>
            <person name="Moore L.P."/>
            <person name="Eastman K.E."/>
            <person name="Scott K."/>
            <person name="Konkel Z."/>
            <person name="Mondo S.J."/>
            <person name="Kuo A."/>
            <person name="Hayes R.D."/>
            <person name="Haridas S."/>
            <person name="Andreopoulos B."/>
            <person name="Riley R."/>
            <person name="LaButti K."/>
            <person name="Pangilinan J."/>
            <person name="Lipzen A."/>
            <person name="Amirebrahimi M."/>
            <person name="Yan J."/>
            <person name="Adam C."/>
            <person name="Keymanesh K."/>
            <person name="Ng V."/>
            <person name="Louie K."/>
            <person name="Northen T."/>
            <person name="Drula E."/>
            <person name="Henrissat B."/>
            <person name="Hsieh H.M."/>
            <person name="Youens-Clark K."/>
            <person name="Lutzoni F."/>
            <person name="Miadlikowska J."/>
            <person name="Eastwood D.C."/>
            <person name="Hamelin R.C."/>
            <person name="Grigoriev I.V."/>
            <person name="U'Ren J.M."/>
        </authorList>
    </citation>
    <scope>NUCLEOTIDE SEQUENCE [LARGE SCALE GENOMIC DNA]</scope>
    <source>
        <strain evidence="1 2">ER1909</strain>
    </source>
</reference>
<proteinExistence type="predicted"/>
<evidence type="ECO:0000313" key="1">
    <source>
        <dbReference type="EMBL" id="KAI6087688.1"/>
    </source>
</evidence>
<sequence length="204" mass="23455">MDHSTVTRRGEEYPLTIWWHITNALTSVGDVHRFSRVSKGMYQLLAYRRAVMEAEHYMSFIMCIYRWGQTPYPIRSCVEGAMRRHEPVEVIESLIRGCLSISGFYLNGTEPITRNIPAIFVAAELNRVDVIKVLLAEGSHQDLRYPVRPGCQENGHYDCSSKDNTCRNALCVAREYKSKDAEAFLLEEGIEDRCDAHCSHWYST</sequence>
<keyword evidence="2" id="KW-1185">Reference proteome</keyword>
<protein>
    <submittedName>
        <fullName evidence="1">Uncharacterized protein</fullName>
    </submittedName>
</protein>
<gene>
    <name evidence="1" type="ORF">F4821DRAFT_258740</name>
</gene>
<dbReference type="Proteomes" id="UP001497680">
    <property type="component" value="Unassembled WGS sequence"/>
</dbReference>
<organism evidence="1 2">
    <name type="scientific">Hypoxylon rubiginosum</name>
    <dbReference type="NCBI Taxonomy" id="110542"/>
    <lineage>
        <taxon>Eukaryota</taxon>
        <taxon>Fungi</taxon>
        <taxon>Dikarya</taxon>
        <taxon>Ascomycota</taxon>
        <taxon>Pezizomycotina</taxon>
        <taxon>Sordariomycetes</taxon>
        <taxon>Xylariomycetidae</taxon>
        <taxon>Xylariales</taxon>
        <taxon>Hypoxylaceae</taxon>
        <taxon>Hypoxylon</taxon>
    </lineage>
</organism>
<evidence type="ECO:0000313" key="2">
    <source>
        <dbReference type="Proteomes" id="UP001497680"/>
    </source>
</evidence>
<comment type="caution">
    <text evidence="1">The sequence shown here is derived from an EMBL/GenBank/DDBJ whole genome shotgun (WGS) entry which is preliminary data.</text>
</comment>
<dbReference type="EMBL" id="MU394306">
    <property type="protein sequence ID" value="KAI6087688.1"/>
    <property type="molecule type" value="Genomic_DNA"/>
</dbReference>